<dbReference type="AlphaFoldDB" id="A0A8J2RL76"/>
<evidence type="ECO:0000313" key="3">
    <source>
        <dbReference type="EMBL" id="CAH0103611.1"/>
    </source>
</evidence>
<name>A0A8J2RL76_9CRUS</name>
<evidence type="ECO:0000256" key="1">
    <source>
        <dbReference type="SAM" id="MobiDB-lite"/>
    </source>
</evidence>
<keyword evidence="2" id="KW-1133">Transmembrane helix</keyword>
<evidence type="ECO:0000256" key="2">
    <source>
        <dbReference type="SAM" id="Phobius"/>
    </source>
</evidence>
<organism evidence="3 4">
    <name type="scientific">Daphnia galeata</name>
    <dbReference type="NCBI Taxonomy" id="27404"/>
    <lineage>
        <taxon>Eukaryota</taxon>
        <taxon>Metazoa</taxon>
        <taxon>Ecdysozoa</taxon>
        <taxon>Arthropoda</taxon>
        <taxon>Crustacea</taxon>
        <taxon>Branchiopoda</taxon>
        <taxon>Diplostraca</taxon>
        <taxon>Cladocera</taxon>
        <taxon>Anomopoda</taxon>
        <taxon>Daphniidae</taxon>
        <taxon>Daphnia</taxon>
    </lineage>
</organism>
<dbReference type="EMBL" id="CAKKLH010000112">
    <property type="protein sequence ID" value="CAH0103611.1"/>
    <property type="molecule type" value="Genomic_DNA"/>
</dbReference>
<feature type="compositionally biased region" description="Polar residues" evidence="1">
    <location>
        <begin position="9"/>
        <end position="19"/>
    </location>
</feature>
<comment type="caution">
    <text evidence="3">The sequence shown here is derived from an EMBL/GenBank/DDBJ whole genome shotgun (WGS) entry which is preliminary data.</text>
</comment>
<gene>
    <name evidence="3" type="ORF">DGAL_LOCUS6193</name>
</gene>
<dbReference type="OrthoDB" id="6351352at2759"/>
<evidence type="ECO:0000313" key="4">
    <source>
        <dbReference type="Proteomes" id="UP000789390"/>
    </source>
</evidence>
<protein>
    <submittedName>
        <fullName evidence="3">Uncharacterized protein</fullName>
    </submittedName>
</protein>
<dbReference type="Proteomes" id="UP000789390">
    <property type="component" value="Unassembled WGS sequence"/>
</dbReference>
<keyword evidence="2" id="KW-0812">Transmembrane</keyword>
<feature type="transmembrane region" description="Helical" evidence="2">
    <location>
        <begin position="159"/>
        <end position="183"/>
    </location>
</feature>
<proteinExistence type="predicted"/>
<feature type="region of interest" description="Disordered" evidence="1">
    <location>
        <begin position="1"/>
        <end position="35"/>
    </location>
</feature>
<reference evidence="3" key="1">
    <citation type="submission" date="2021-11" db="EMBL/GenBank/DDBJ databases">
        <authorList>
            <person name="Schell T."/>
        </authorList>
    </citation>
    <scope>NUCLEOTIDE SEQUENCE</scope>
    <source>
        <strain evidence="3">M5</strain>
    </source>
</reference>
<accession>A0A8J2RL76</accession>
<sequence>MFSLDDNDSSQSEITSFEVSDSEMSRNQYSVNCDSEEKMSKNKSEIYRRLELNKNVFTAEPTEASATSESTSRFDNLILNGSVSVATNSFICSDQYINAVETIKIVNSPIDQEEIGDELIEEFETIDLAIATPAATGIISTENRCDSWPSAIDQRKRRFVLAVVAASVIGVTVVIVIIVLLTFNLHR</sequence>
<keyword evidence="2" id="KW-0472">Membrane</keyword>
<keyword evidence="4" id="KW-1185">Reference proteome</keyword>